<evidence type="ECO:0000256" key="2">
    <source>
        <dbReference type="ARBA" id="ARBA00022723"/>
    </source>
</evidence>
<accession>A0A0M0BLM3</accession>
<sequence length="123" mass="13881">MTTQIIESVLEEAKRHGAKKVTEVQISIGKMTFLGTEQVRFSYKILTEDTIMKDSKLIIEEKDGIIHCINCGYKGEVPLKDDPAYHIPVPTLQCPKCGKTAKIVEGNECTIKSIRMIKKEEEK</sequence>
<dbReference type="GO" id="GO:0016151">
    <property type="term" value="F:nickel cation binding"/>
    <property type="evidence" value="ECO:0007669"/>
    <property type="project" value="InterPro"/>
</dbReference>
<dbReference type="Gene3D" id="3.30.2320.80">
    <property type="match status" value="1"/>
</dbReference>
<keyword evidence="2" id="KW-0479">Metal-binding</keyword>
<dbReference type="EMBL" id="LFWU01000156">
    <property type="protein sequence ID" value="KON29457.1"/>
    <property type="molecule type" value="Genomic_DNA"/>
</dbReference>
<evidence type="ECO:0000313" key="5">
    <source>
        <dbReference type="Proteomes" id="UP000037237"/>
    </source>
</evidence>
<comment type="caution">
    <text evidence="4">The sequence shown here is derived from an EMBL/GenBank/DDBJ whole genome shotgun (WGS) entry which is preliminary data.</text>
</comment>
<keyword evidence="3" id="KW-0862">Zinc</keyword>
<dbReference type="InterPro" id="IPR000688">
    <property type="entry name" value="HypA/HybF"/>
</dbReference>
<evidence type="ECO:0000313" key="4">
    <source>
        <dbReference type="EMBL" id="KON29457.1"/>
    </source>
</evidence>
<protein>
    <recommendedName>
        <fullName evidence="6">Hydrogenase maturation factor HypA</fullName>
    </recommendedName>
</protein>
<proteinExistence type="predicted"/>
<evidence type="ECO:0000256" key="1">
    <source>
        <dbReference type="ARBA" id="ARBA00022596"/>
    </source>
</evidence>
<dbReference type="Proteomes" id="UP000037237">
    <property type="component" value="Unassembled WGS sequence"/>
</dbReference>
<dbReference type="PIRSF" id="PIRSF004761">
    <property type="entry name" value="Hydrgn_mat_HypA"/>
    <property type="match status" value="1"/>
</dbReference>
<dbReference type="PANTHER" id="PTHR34535:SF3">
    <property type="entry name" value="HYDROGENASE MATURATION FACTOR HYPA"/>
    <property type="match status" value="1"/>
</dbReference>
<keyword evidence="1" id="KW-0533">Nickel</keyword>
<gene>
    <name evidence="4" type="ORF">AC477_05905</name>
</gene>
<dbReference type="PANTHER" id="PTHR34535">
    <property type="entry name" value="HYDROGENASE MATURATION FACTOR HYPA"/>
    <property type="match status" value="1"/>
</dbReference>
<organism evidence="4 5">
    <name type="scientific">miscellaneous Crenarchaeota group-1 archaeon SG8-32-1</name>
    <dbReference type="NCBI Taxonomy" id="1685124"/>
    <lineage>
        <taxon>Archaea</taxon>
        <taxon>Candidatus Bathyarchaeota</taxon>
        <taxon>MCG-1</taxon>
    </lineage>
</organism>
<dbReference type="AlphaFoldDB" id="A0A0M0BLM3"/>
<dbReference type="GO" id="GO:0008270">
    <property type="term" value="F:zinc ion binding"/>
    <property type="evidence" value="ECO:0007669"/>
    <property type="project" value="TreeGrafter"/>
</dbReference>
<name>A0A0M0BLM3_9ARCH</name>
<evidence type="ECO:0008006" key="6">
    <source>
        <dbReference type="Google" id="ProtNLM"/>
    </source>
</evidence>
<dbReference type="Pfam" id="PF01155">
    <property type="entry name" value="HypA"/>
    <property type="match status" value="1"/>
</dbReference>
<dbReference type="GO" id="GO:0051604">
    <property type="term" value="P:protein maturation"/>
    <property type="evidence" value="ECO:0007669"/>
    <property type="project" value="InterPro"/>
</dbReference>
<reference evidence="4 5" key="1">
    <citation type="submission" date="2015-06" db="EMBL/GenBank/DDBJ databases">
        <title>New insights into the roles of widespread benthic archaea in carbon and nitrogen cycling.</title>
        <authorList>
            <person name="Lazar C.S."/>
            <person name="Baker B.J."/>
            <person name="Seitz K.W."/>
            <person name="Hyde A.S."/>
            <person name="Dick G.J."/>
            <person name="Hinrichs K.-U."/>
            <person name="Teske A.P."/>
        </authorList>
    </citation>
    <scope>NUCLEOTIDE SEQUENCE [LARGE SCALE GENOMIC DNA]</scope>
    <source>
        <strain evidence="4">SG8-32-1</strain>
    </source>
</reference>
<evidence type="ECO:0000256" key="3">
    <source>
        <dbReference type="ARBA" id="ARBA00022833"/>
    </source>
</evidence>